<dbReference type="Proteomes" id="UP000218731">
    <property type="component" value="Plasmid pKF715C"/>
</dbReference>
<reference evidence="1 2" key="1">
    <citation type="submission" date="2015-11" db="EMBL/GenBank/DDBJ databases">
        <title>Complete genome sequencing of a biphenyl-degrading bacterium, Pseudomonas putida KF715 (=NBRC110667).</title>
        <authorList>
            <person name="Suenaga H."/>
            <person name="Fujihara N."/>
            <person name="Watanabe T."/>
            <person name="Hirose J."/>
            <person name="Kimura N."/>
            <person name="Yamazoe A."/>
            <person name="Hosoyama A."/>
            <person name="Shimodaira J."/>
            <person name="Furukawa K."/>
        </authorList>
    </citation>
    <scope>NUCLEOTIDE SEQUENCE [LARGE SCALE GENOMIC DNA]</scope>
    <source>
        <strain evidence="1 2">KF715</strain>
        <plasmid evidence="2">Plasmid pkf715c dna</plasmid>
    </source>
</reference>
<accession>A0A1L7NQ22</accession>
<organism evidence="1 2">
    <name type="scientific">Pseudomonas putida</name>
    <name type="common">Arthrobacter siderocapsulatus</name>
    <dbReference type="NCBI Taxonomy" id="303"/>
    <lineage>
        <taxon>Bacteria</taxon>
        <taxon>Pseudomonadati</taxon>
        <taxon>Pseudomonadota</taxon>
        <taxon>Gammaproteobacteria</taxon>
        <taxon>Pseudomonadales</taxon>
        <taxon>Pseudomonadaceae</taxon>
        <taxon>Pseudomonas</taxon>
    </lineage>
</organism>
<dbReference type="EMBL" id="AP015032">
    <property type="protein sequence ID" value="BAW27543.1"/>
    <property type="molecule type" value="Genomic_DNA"/>
</dbReference>
<dbReference type="AlphaFoldDB" id="A0A1L7NQ22"/>
<proteinExistence type="predicted"/>
<dbReference type="Gene3D" id="2.30.130.30">
    <property type="entry name" value="Hypothetical protein"/>
    <property type="match status" value="1"/>
</dbReference>
<dbReference type="SUPFAM" id="SSF88697">
    <property type="entry name" value="PUA domain-like"/>
    <property type="match status" value="1"/>
</dbReference>
<gene>
    <name evidence="1" type="ORF">KF715C_pC1100</name>
</gene>
<geneLocation type="plasmid" evidence="2">
    <name>pkf715c dna</name>
</geneLocation>
<protein>
    <submittedName>
        <fullName evidence="1">ASCH domain-containing protein</fullName>
    </submittedName>
</protein>
<evidence type="ECO:0000313" key="1">
    <source>
        <dbReference type="EMBL" id="BAW27543.1"/>
    </source>
</evidence>
<sequence>MKALAIKQPWAWMIIRPDLTGVMARKIATASGEIKDLENRTWHTNFRGRFLVHASKGLTRQEYWTAYDFAVHLGVIAPPMEELQRGGIIGSVELVDSVDDSDSDWYMGEKGFVLRDPRPLPFIPLKGQLGFFDVPDEVLPCMS</sequence>
<name>A0A1L7NQ22_PSEPU</name>
<keyword evidence="1" id="KW-0614">Plasmid</keyword>
<dbReference type="InterPro" id="IPR015947">
    <property type="entry name" value="PUA-like_sf"/>
</dbReference>
<dbReference type="RefSeq" id="WP_096427253.1">
    <property type="nucleotide sequence ID" value="NZ_AP015032.1"/>
</dbReference>
<evidence type="ECO:0000313" key="2">
    <source>
        <dbReference type="Proteomes" id="UP000218731"/>
    </source>
</evidence>